<evidence type="ECO:0000256" key="14">
    <source>
        <dbReference type="PIRNR" id="PIRNR006135"/>
    </source>
</evidence>
<keyword evidence="13 14" id="KW-0342">GTP-binding</keyword>
<protein>
    <recommendedName>
        <fullName evidence="14">Bifunctional adenosylcobalamin biosynthesis protein</fullName>
        <ecNumber evidence="14">2.7.1.156</ecNumber>
        <ecNumber evidence="14">2.7.7.62</ecNumber>
    </recommendedName>
</protein>
<dbReference type="Pfam" id="PF02283">
    <property type="entry name" value="CobU"/>
    <property type="match status" value="1"/>
</dbReference>
<dbReference type="InterPro" id="IPR003203">
    <property type="entry name" value="CobU/CobP"/>
</dbReference>
<evidence type="ECO:0000256" key="6">
    <source>
        <dbReference type="ARBA" id="ARBA00005159"/>
    </source>
</evidence>
<dbReference type="EMBL" id="BJZO01000028">
    <property type="protein sequence ID" value="GEO81177.1"/>
    <property type="molecule type" value="Genomic_DNA"/>
</dbReference>
<dbReference type="PIRSF" id="PIRSF006135">
    <property type="entry name" value="CobU"/>
    <property type="match status" value="1"/>
</dbReference>
<dbReference type="EC" id="2.7.1.156" evidence="14"/>
<evidence type="ECO:0000313" key="18">
    <source>
        <dbReference type="Proteomes" id="UP000321567"/>
    </source>
</evidence>
<dbReference type="GO" id="GO:0009236">
    <property type="term" value="P:cobalamin biosynthetic process"/>
    <property type="evidence" value="ECO:0007669"/>
    <property type="project" value="UniProtKB-UniRule"/>
</dbReference>
<dbReference type="InterPro" id="IPR027417">
    <property type="entry name" value="P-loop_NTPase"/>
</dbReference>
<comment type="similarity">
    <text evidence="7 14">Belongs to the CobU/CobP family.</text>
</comment>
<evidence type="ECO:0000256" key="15">
    <source>
        <dbReference type="PIRSR" id="PIRSR006135-1"/>
    </source>
</evidence>
<keyword evidence="10 14" id="KW-0547">Nucleotide-binding</keyword>
<dbReference type="PANTHER" id="PTHR34848:SF1">
    <property type="entry name" value="BIFUNCTIONAL ADENOSYLCOBALAMIN BIOSYNTHESIS PROTEIN COBU"/>
    <property type="match status" value="1"/>
</dbReference>
<dbReference type="GO" id="GO:0005525">
    <property type="term" value="F:GTP binding"/>
    <property type="evidence" value="ECO:0007669"/>
    <property type="project" value="UniProtKB-UniRule"/>
</dbReference>
<evidence type="ECO:0000256" key="1">
    <source>
        <dbReference type="ARBA" id="ARBA00000312"/>
    </source>
</evidence>
<evidence type="ECO:0000256" key="12">
    <source>
        <dbReference type="ARBA" id="ARBA00022840"/>
    </source>
</evidence>
<dbReference type="AlphaFoldDB" id="A0A512H6U3"/>
<comment type="catalytic activity">
    <reaction evidence="2 14">
        <text>adenosylcob(III)inamide phosphate + GTP + H(+) = adenosylcob(III)inamide-GDP + diphosphate</text>
        <dbReference type="Rhea" id="RHEA:22712"/>
        <dbReference type="ChEBI" id="CHEBI:15378"/>
        <dbReference type="ChEBI" id="CHEBI:33019"/>
        <dbReference type="ChEBI" id="CHEBI:37565"/>
        <dbReference type="ChEBI" id="CHEBI:58502"/>
        <dbReference type="ChEBI" id="CHEBI:60487"/>
        <dbReference type="EC" id="2.7.7.62"/>
    </reaction>
</comment>
<evidence type="ECO:0000256" key="11">
    <source>
        <dbReference type="ARBA" id="ARBA00022777"/>
    </source>
</evidence>
<dbReference type="Gene3D" id="3.40.50.300">
    <property type="entry name" value="P-loop containing nucleotide triphosphate hydrolases"/>
    <property type="match status" value="1"/>
</dbReference>
<comment type="caution">
    <text evidence="17">The sequence shown here is derived from an EMBL/GenBank/DDBJ whole genome shotgun (WGS) entry which is preliminary data.</text>
</comment>
<dbReference type="OrthoDB" id="9788370at2"/>
<evidence type="ECO:0000256" key="7">
    <source>
        <dbReference type="ARBA" id="ARBA00007490"/>
    </source>
</evidence>
<comment type="function">
    <text evidence="4 14">Catalyzes ATP-dependent phosphorylation of adenosylcobinamide and addition of GMP to adenosylcobinamide phosphate.</text>
</comment>
<dbReference type="RefSeq" id="WP_147163215.1">
    <property type="nucleotide sequence ID" value="NZ_BJZO01000028.1"/>
</dbReference>
<dbReference type="GO" id="GO:0005524">
    <property type="term" value="F:ATP binding"/>
    <property type="evidence" value="ECO:0007669"/>
    <property type="project" value="UniProtKB-UniRule"/>
</dbReference>
<dbReference type="EC" id="2.7.7.62" evidence="14"/>
<dbReference type="GO" id="GO:0043752">
    <property type="term" value="F:adenosylcobinamide kinase activity"/>
    <property type="evidence" value="ECO:0007669"/>
    <property type="project" value="UniProtKB-EC"/>
</dbReference>
<evidence type="ECO:0000256" key="3">
    <source>
        <dbReference type="ARBA" id="ARBA00001522"/>
    </source>
</evidence>
<comment type="pathway">
    <text evidence="6 14">Cofactor biosynthesis; adenosylcobalamin biosynthesis; adenosylcobalamin from cob(II)yrinate a,c-diamide: step 5/7.</text>
</comment>
<dbReference type="CDD" id="cd00544">
    <property type="entry name" value="CobU"/>
    <property type="match status" value="1"/>
</dbReference>
<dbReference type="UniPathway" id="UPA00148">
    <property type="reaction ID" value="UER00236"/>
</dbReference>
<feature type="binding site" evidence="16">
    <location>
        <begin position="48"/>
        <end position="50"/>
    </location>
    <ligand>
        <name>GTP</name>
        <dbReference type="ChEBI" id="CHEBI:37565"/>
    </ligand>
</feature>
<keyword evidence="9 14" id="KW-0808">Transferase</keyword>
<reference evidence="17 18" key="1">
    <citation type="submission" date="2019-07" db="EMBL/GenBank/DDBJ databases">
        <title>Whole genome shotgun sequence of Rhodospirillum oryzae NBRC 107573.</title>
        <authorList>
            <person name="Hosoyama A."/>
            <person name="Uohara A."/>
            <person name="Ohji S."/>
            <person name="Ichikawa N."/>
        </authorList>
    </citation>
    <scope>NUCLEOTIDE SEQUENCE [LARGE SCALE GENOMIC DNA]</scope>
    <source>
        <strain evidence="17 18">NBRC 107573</strain>
    </source>
</reference>
<feature type="active site" description="GMP-histidine intermediate" evidence="15">
    <location>
        <position position="68"/>
    </location>
</feature>
<keyword evidence="12 14" id="KW-0067">ATP-binding</keyword>
<feature type="binding site" evidence="16">
    <location>
        <position position="103"/>
    </location>
    <ligand>
        <name>GTP</name>
        <dbReference type="ChEBI" id="CHEBI:37565"/>
    </ligand>
</feature>
<dbReference type="PANTHER" id="PTHR34848">
    <property type="match status" value="1"/>
</dbReference>
<evidence type="ECO:0000256" key="13">
    <source>
        <dbReference type="ARBA" id="ARBA00023134"/>
    </source>
</evidence>
<sequence length="213" mass="21801">MSLGVAFDPDRPAPAPSLTLVLGGARSGKSTLAERLTLASGPRPLYFATARPVHVDGDPEMIARVKAHQDRRGPAWTTIEAGADLAGALATHATDPTRPVLIDCLILWLGGLMMATAEPDGAVPQSPEAAALAAGRAGAAVGPALDALEAALARVPAPVIVVSGEVGLGLVPMEPLSRQFRDALGLINQRLAARAQRAVLCVAGLPLVLKDTV</sequence>
<evidence type="ECO:0000256" key="16">
    <source>
        <dbReference type="PIRSR" id="PIRSR006135-2"/>
    </source>
</evidence>
<keyword evidence="8 14" id="KW-0169">Cobalamin biosynthesis</keyword>
<feature type="binding site" evidence="16">
    <location>
        <position position="80"/>
    </location>
    <ligand>
        <name>GTP</name>
        <dbReference type="ChEBI" id="CHEBI:37565"/>
    </ligand>
</feature>
<evidence type="ECO:0000256" key="4">
    <source>
        <dbReference type="ARBA" id="ARBA00003889"/>
    </source>
</evidence>
<organism evidence="17 18">
    <name type="scientific">Pararhodospirillum oryzae</name>
    <dbReference type="NCBI Taxonomy" id="478448"/>
    <lineage>
        <taxon>Bacteria</taxon>
        <taxon>Pseudomonadati</taxon>
        <taxon>Pseudomonadota</taxon>
        <taxon>Alphaproteobacteria</taxon>
        <taxon>Rhodospirillales</taxon>
        <taxon>Rhodospirillaceae</taxon>
        <taxon>Pararhodospirillum</taxon>
    </lineage>
</organism>
<comment type="pathway">
    <text evidence="5 14">Cofactor biosynthesis; adenosylcobalamin biosynthesis; adenosylcobalamin from cob(II)yrinate a,c-diamide: step 6/7.</text>
</comment>
<evidence type="ECO:0000313" key="17">
    <source>
        <dbReference type="EMBL" id="GEO81177.1"/>
    </source>
</evidence>
<name>A0A512H6U3_9PROT</name>
<keyword evidence="18" id="KW-1185">Reference proteome</keyword>
<evidence type="ECO:0000256" key="9">
    <source>
        <dbReference type="ARBA" id="ARBA00022679"/>
    </source>
</evidence>
<evidence type="ECO:0000256" key="8">
    <source>
        <dbReference type="ARBA" id="ARBA00022573"/>
    </source>
</evidence>
<accession>A0A512H6U3</accession>
<dbReference type="GO" id="GO:0008820">
    <property type="term" value="F:cobinamide phosphate guanylyltransferase activity"/>
    <property type="evidence" value="ECO:0007669"/>
    <property type="project" value="UniProtKB-UniRule"/>
</dbReference>
<dbReference type="SUPFAM" id="SSF52540">
    <property type="entry name" value="P-loop containing nucleoside triphosphate hydrolases"/>
    <property type="match status" value="1"/>
</dbReference>
<comment type="catalytic activity">
    <reaction evidence="3">
        <text>adenosylcob(III)inamide + GTP = adenosylcob(III)inamide phosphate + GDP + H(+)</text>
        <dbReference type="Rhea" id="RHEA:15765"/>
        <dbReference type="ChEBI" id="CHEBI:2480"/>
        <dbReference type="ChEBI" id="CHEBI:15378"/>
        <dbReference type="ChEBI" id="CHEBI:37565"/>
        <dbReference type="ChEBI" id="CHEBI:58189"/>
        <dbReference type="ChEBI" id="CHEBI:58502"/>
        <dbReference type="EC" id="2.7.1.156"/>
    </reaction>
</comment>
<gene>
    <name evidence="17" type="ORF">ROR02_13080</name>
</gene>
<evidence type="ECO:0000256" key="2">
    <source>
        <dbReference type="ARBA" id="ARBA00000711"/>
    </source>
</evidence>
<dbReference type="Proteomes" id="UP000321567">
    <property type="component" value="Unassembled WGS sequence"/>
</dbReference>
<feature type="binding site" evidence="16">
    <location>
        <begin position="23"/>
        <end position="30"/>
    </location>
    <ligand>
        <name>GTP</name>
        <dbReference type="ChEBI" id="CHEBI:37565"/>
    </ligand>
</feature>
<proteinExistence type="inferred from homology"/>
<evidence type="ECO:0000256" key="10">
    <source>
        <dbReference type="ARBA" id="ARBA00022741"/>
    </source>
</evidence>
<comment type="catalytic activity">
    <reaction evidence="1 14">
        <text>adenosylcob(III)inamide + ATP = adenosylcob(III)inamide phosphate + ADP + H(+)</text>
        <dbReference type="Rhea" id="RHEA:15769"/>
        <dbReference type="ChEBI" id="CHEBI:2480"/>
        <dbReference type="ChEBI" id="CHEBI:15378"/>
        <dbReference type="ChEBI" id="CHEBI:30616"/>
        <dbReference type="ChEBI" id="CHEBI:58502"/>
        <dbReference type="ChEBI" id="CHEBI:456216"/>
        <dbReference type="EC" id="2.7.1.156"/>
    </reaction>
</comment>
<evidence type="ECO:0000256" key="5">
    <source>
        <dbReference type="ARBA" id="ARBA00004692"/>
    </source>
</evidence>
<keyword evidence="11 14" id="KW-0418">Kinase</keyword>